<evidence type="ECO:0000313" key="1">
    <source>
        <dbReference type="EMBL" id="KAK1144818.1"/>
    </source>
</evidence>
<sequence>MTASLDSDIKVGISSAQIENAEDAPPSFSPEEEKALVRKIDLYLLPMIWIMYLLSYMDRTNIGNAKISGMEDDLNLSSNEYSIALVVFFVGYVVFEVPSNLILSRSRPSLFLPGIMVVWGALTCVMAAVKDFKHLVVLRTLLGCIEAGFAPGVLLVLSNWYKRTEQSRRFGVYISAAILSGAFGGLLAAVITDGLEGAHGIRGWRWLFIVEGAATIGVGLIAMFILLDFPSTSRSLSERERYIAVARLASENVTAMTDDSERLTHWEAIVISVQDWRTWMFVVGYMVSQPASPVLHVINIITILIHMVKVIVGSSTLSYFYPTLVQGLFNTSSTKQVNFLTVPIYAVAFICTAITAYYSDRIPLWRGLVIAAWLSFSLACSVAVCLVYNFTARYVLLVLMAAGLWATNGGCLAYASSAFAGLRPEARGVSLALVNALGNLAQIYGSYLFPEKDAPKYIMGFAVISAMLAVGVVVFVALHVWLRRRVKLAGEVS</sequence>
<keyword evidence="2" id="KW-1185">Reference proteome</keyword>
<evidence type="ECO:0000313" key="2">
    <source>
        <dbReference type="Proteomes" id="UP001177260"/>
    </source>
</evidence>
<organism evidence="1 2">
    <name type="scientific">Aspergillus melleus</name>
    <dbReference type="NCBI Taxonomy" id="138277"/>
    <lineage>
        <taxon>Eukaryota</taxon>
        <taxon>Fungi</taxon>
        <taxon>Dikarya</taxon>
        <taxon>Ascomycota</taxon>
        <taxon>Pezizomycotina</taxon>
        <taxon>Eurotiomycetes</taxon>
        <taxon>Eurotiomycetidae</taxon>
        <taxon>Eurotiales</taxon>
        <taxon>Aspergillaceae</taxon>
        <taxon>Aspergillus</taxon>
        <taxon>Aspergillus subgen. Circumdati</taxon>
    </lineage>
</organism>
<name>A0ACC3B343_9EURO</name>
<gene>
    <name evidence="1" type="ORF">N8T08_004830</name>
</gene>
<comment type="caution">
    <text evidence="1">The sequence shown here is derived from an EMBL/GenBank/DDBJ whole genome shotgun (WGS) entry which is preliminary data.</text>
</comment>
<dbReference type="Proteomes" id="UP001177260">
    <property type="component" value="Unassembled WGS sequence"/>
</dbReference>
<dbReference type="EMBL" id="JAOPJF010000028">
    <property type="protein sequence ID" value="KAK1144818.1"/>
    <property type="molecule type" value="Genomic_DNA"/>
</dbReference>
<protein>
    <submittedName>
        <fullName evidence="1">Uncharacterized protein</fullName>
    </submittedName>
</protein>
<proteinExistence type="predicted"/>
<accession>A0ACC3B343</accession>
<reference evidence="1 2" key="1">
    <citation type="journal article" date="2023" name="ACS Omega">
        <title>Identification of the Neoaspergillic Acid Biosynthesis Gene Cluster by Establishing an In Vitro CRISPR-Ribonucleoprotein Genetic System in Aspergillus melleus.</title>
        <authorList>
            <person name="Yuan B."/>
            <person name="Grau M.F."/>
            <person name="Murata R.M."/>
            <person name="Torok T."/>
            <person name="Venkateswaran K."/>
            <person name="Stajich J.E."/>
            <person name="Wang C.C.C."/>
        </authorList>
    </citation>
    <scope>NUCLEOTIDE SEQUENCE [LARGE SCALE GENOMIC DNA]</scope>
    <source>
        <strain evidence="1 2">IMV 1140</strain>
    </source>
</reference>